<protein>
    <recommendedName>
        <fullName evidence="4">Lipoprotein</fullName>
    </recommendedName>
</protein>
<keyword evidence="1" id="KW-0732">Signal</keyword>
<reference evidence="2" key="1">
    <citation type="journal article" date="2014" name="Int. J. Syst. Evol. Microbiol.">
        <title>Complete genome sequence of Corynebacterium casei LMG S-19264T (=DSM 44701T), isolated from a smear-ripened cheese.</title>
        <authorList>
            <consortium name="US DOE Joint Genome Institute (JGI-PGF)"/>
            <person name="Walter F."/>
            <person name="Albersmeier A."/>
            <person name="Kalinowski J."/>
            <person name="Ruckert C."/>
        </authorList>
    </citation>
    <scope>NUCLEOTIDE SEQUENCE</scope>
    <source>
        <strain evidence="2">NBRC 101628</strain>
    </source>
</reference>
<gene>
    <name evidence="2" type="ORF">GCM10007895_03080</name>
</gene>
<dbReference type="RefSeq" id="WP_141237380.1">
    <property type="nucleotide sequence ID" value="NZ_BSNC01000001.1"/>
</dbReference>
<evidence type="ECO:0008006" key="4">
    <source>
        <dbReference type="Google" id="ProtNLM"/>
    </source>
</evidence>
<dbReference type="PROSITE" id="PS51257">
    <property type="entry name" value="PROKAR_LIPOPROTEIN"/>
    <property type="match status" value="1"/>
</dbReference>
<accession>A0AA37RUX6</accession>
<evidence type="ECO:0000313" key="2">
    <source>
        <dbReference type="EMBL" id="GLP95002.1"/>
    </source>
</evidence>
<keyword evidence="3" id="KW-1185">Reference proteome</keyword>
<name>A0AA37RUX6_9GAMM</name>
<dbReference type="EMBL" id="BSNC01000001">
    <property type="protein sequence ID" value="GLP95002.1"/>
    <property type="molecule type" value="Genomic_DNA"/>
</dbReference>
<comment type="caution">
    <text evidence="2">The sequence shown here is derived from an EMBL/GenBank/DDBJ whole genome shotgun (WGS) entry which is preliminary data.</text>
</comment>
<reference evidence="2" key="2">
    <citation type="submission" date="2023-01" db="EMBL/GenBank/DDBJ databases">
        <title>Draft genome sequence of Paraferrimonas sedimenticola strain NBRC 101628.</title>
        <authorList>
            <person name="Sun Q."/>
            <person name="Mori K."/>
        </authorList>
    </citation>
    <scope>NUCLEOTIDE SEQUENCE</scope>
    <source>
        <strain evidence="2">NBRC 101628</strain>
    </source>
</reference>
<evidence type="ECO:0000313" key="3">
    <source>
        <dbReference type="Proteomes" id="UP001161422"/>
    </source>
</evidence>
<dbReference type="AlphaFoldDB" id="A0AA37RUX6"/>
<proteinExistence type="predicted"/>
<feature type="signal peptide" evidence="1">
    <location>
        <begin position="1"/>
        <end position="25"/>
    </location>
</feature>
<sequence>MRHRLFATFVALTLLSGCISTTAMRGLKSGGTTGLDARILYKAKDNCPEYKVVISEGKLSYFGQHNYYWPEELSLCIGELKKVKFYEKFQPNKLNNNSLELFVYLADGTLVFDANPNNPNIINYGARIFLNLEPKQIERNISTLENFSTSMARNISITIYSPNYKELSR</sequence>
<dbReference type="Proteomes" id="UP001161422">
    <property type="component" value="Unassembled WGS sequence"/>
</dbReference>
<feature type="chain" id="PRO_5041290258" description="Lipoprotein" evidence="1">
    <location>
        <begin position="26"/>
        <end position="169"/>
    </location>
</feature>
<evidence type="ECO:0000256" key="1">
    <source>
        <dbReference type="SAM" id="SignalP"/>
    </source>
</evidence>
<organism evidence="2 3">
    <name type="scientific">Paraferrimonas sedimenticola</name>
    <dbReference type="NCBI Taxonomy" id="375674"/>
    <lineage>
        <taxon>Bacteria</taxon>
        <taxon>Pseudomonadati</taxon>
        <taxon>Pseudomonadota</taxon>
        <taxon>Gammaproteobacteria</taxon>
        <taxon>Alteromonadales</taxon>
        <taxon>Ferrimonadaceae</taxon>
        <taxon>Paraferrimonas</taxon>
    </lineage>
</organism>